<reference evidence="1" key="1">
    <citation type="journal article" date="2025" name="Int. J. Syst. Evol. Microbiol.">
        <title>Inconstantimicrobium mannanitabidum sp. nov., a novel member of the family Clostridiaceae isolated from anoxic soil under the treatment of reductive soil disinfestation.</title>
        <authorList>
            <person name="Ueki A."/>
            <person name="Tonouchi A."/>
            <person name="Honma S."/>
            <person name="Kaku N."/>
            <person name="Ueki K."/>
        </authorList>
    </citation>
    <scope>NUCLEOTIDE SEQUENCE</scope>
    <source>
        <strain evidence="1">TW13</strain>
    </source>
</reference>
<sequence length="449" mass="49024">MKLNLHKDTVKDVLKLSLPAVGEMILYTIIWVVDTMMVGHYGGNIAVSSVGLSTEFLSTYSNVLVGSGISVGITSIVARYVGANKIEKAEEYATIGFFVAIILAILGGLFFASLSYPLLVAVGADNTVAHIGASYMHIASIAIFFTMLINSLSATLRAYGNTKTPLFTAIVVNIINIVLDYGLIFGKLGLPQLGAVGSAIATSTAQFLGFIFIAFYFMKHSKIKLHFKYIKNLRLDRLKSLLHLSIPAMLQEGSYSISRLICNIFIVALGTIAFSANQITTTIESISFMPGWGFAVAATTLVGQKVGEKNYKKAKEYAKTSLFLGTITMVIFSVLFLFIPGPIFKLFISSNETEVIKLGTYCLMVAAIEQPFLALSMISGGILKGSGDTKTPFKVTLFTSWVIRFPLMFVAIFTFKLSVVYVWIITAIQWAIDGSLLCFLYKKKFSKLN</sequence>
<evidence type="ECO:0000313" key="1">
    <source>
        <dbReference type="EMBL" id="GKX68667.1"/>
    </source>
</evidence>
<dbReference type="EMBL" id="BROD01000001">
    <property type="protein sequence ID" value="GKX68667.1"/>
    <property type="molecule type" value="Genomic_DNA"/>
</dbReference>
<dbReference type="Proteomes" id="UP001058074">
    <property type="component" value="Unassembled WGS sequence"/>
</dbReference>
<name>A0ACB5RHV7_9CLOT</name>
<evidence type="ECO:0000313" key="2">
    <source>
        <dbReference type="Proteomes" id="UP001058074"/>
    </source>
</evidence>
<comment type="caution">
    <text evidence="1">The sequence shown here is derived from an EMBL/GenBank/DDBJ whole genome shotgun (WGS) entry which is preliminary data.</text>
</comment>
<keyword evidence="2" id="KW-1185">Reference proteome</keyword>
<gene>
    <name evidence="1" type="ORF">rsdtw13_39250</name>
</gene>
<proteinExistence type="predicted"/>
<accession>A0ACB5RHV7</accession>
<protein>
    <submittedName>
        <fullName evidence="1">MATE family efflux transporter</fullName>
    </submittedName>
</protein>
<organism evidence="1 2">
    <name type="scientific">Inconstantimicrobium mannanitabidum</name>
    <dbReference type="NCBI Taxonomy" id="1604901"/>
    <lineage>
        <taxon>Bacteria</taxon>
        <taxon>Bacillati</taxon>
        <taxon>Bacillota</taxon>
        <taxon>Clostridia</taxon>
        <taxon>Eubacteriales</taxon>
        <taxon>Clostridiaceae</taxon>
        <taxon>Inconstantimicrobium</taxon>
    </lineage>
</organism>